<evidence type="ECO:0000256" key="4">
    <source>
        <dbReference type="PIRSR" id="PIRSR637460-2"/>
    </source>
</evidence>
<keyword evidence="1" id="KW-0326">Glycosidase</keyword>
<dbReference type="GO" id="GO:0019433">
    <property type="term" value="P:triglyceride catabolic process"/>
    <property type="evidence" value="ECO:0007669"/>
    <property type="project" value="TreeGrafter"/>
</dbReference>
<dbReference type="CDD" id="cd01823">
    <property type="entry name" value="SEST_like"/>
    <property type="match status" value="1"/>
</dbReference>
<evidence type="ECO:0000313" key="6">
    <source>
        <dbReference type="EMBL" id="GFJ95174.1"/>
    </source>
</evidence>
<dbReference type="PROSITE" id="PS50853">
    <property type="entry name" value="FN3"/>
    <property type="match status" value="1"/>
</dbReference>
<dbReference type="CDD" id="cd00063">
    <property type="entry name" value="FN3"/>
    <property type="match status" value="1"/>
</dbReference>
<dbReference type="Pfam" id="PF13472">
    <property type="entry name" value="Lipase_GDSL_2"/>
    <property type="match status" value="2"/>
</dbReference>
<sequence length="700" mass="74202">MAGRLWRRGVVVGGVVLAMVLSVGGVALAAAPLRLMVVGDSISQGSSGDVTWRYQLHQHLARSGVSFDLVGDRTDLYNNITNQHGDQSYPYAFDRDHHALWGRALAQEKDTIQAAVAGNGADVVLVLLGINDVIWFSHSAAQIADNMRAFVTNARAANPAVTVVIGHTLSRWDPFARTYLNVAQTADINGRYDALAAAMSTSTSRVVSTANPPGWDPAVHTWDGTHPSSTGEARIAAAFANALSGVGVGAAYSGPVDVTWPWAGPAVSATSLDRAVRLSWSATPGANAYVVEQRNIKPLNEAGFTRLPIPIEGTTWTTQGLAGMEVDYRLVPSKGLMEGLPGGHTRALYGGAAPGPVTLDGAPGSTDNTARLWWSSTPNATGYYIEAIDLARGPDTWTRLPLPVTATSFDPGLLYAGSWYRWRIVPVNGLLEGPPSSPIEIRTTGAPYYTRFFALGDSFSAGTGNLNSMYEACYRSPTAWPYMARAPWEPATELLACAAATVADVRASQLGQIPWHGQGPTLVTMTIGGNDAGFVDELLNCVIGATSCTTREAALATRIDGLYSRLRTLYRDIRLRAPGADIFVAGYPQLVAPQGSCSILLGGLDEAEREMIGRLGARLNIVIQAAATAAGVVAFTTNVTTRFSGSLHAACGTEPWINNLVIGYEISSFHPHEAGNLGYALALNDSRILLNTTGAVREAP</sequence>
<feature type="disulfide bond" evidence="4">
    <location>
        <begin position="473"/>
        <end position="497"/>
    </location>
</feature>
<dbReference type="Gene3D" id="2.60.40.10">
    <property type="entry name" value="Immunoglobulins"/>
    <property type="match status" value="1"/>
</dbReference>
<dbReference type="GO" id="GO:0004806">
    <property type="term" value="F:triacylglycerol lipase activity"/>
    <property type="evidence" value="ECO:0007669"/>
    <property type="project" value="TreeGrafter"/>
</dbReference>
<dbReference type="InterPro" id="IPR013830">
    <property type="entry name" value="SGNH_hydro"/>
</dbReference>
<dbReference type="InterPro" id="IPR036116">
    <property type="entry name" value="FN3_sf"/>
</dbReference>
<dbReference type="InterPro" id="IPR037460">
    <property type="entry name" value="SEST-like"/>
</dbReference>
<dbReference type="AlphaFoldDB" id="A0A6V8LFT7"/>
<evidence type="ECO:0000313" key="7">
    <source>
        <dbReference type="Proteomes" id="UP000482960"/>
    </source>
</evidence>
<dbReference type="EMBL" id="BLPG01000001">
    <property type="protein sequence ID" value="GFJ95174.1"/>
    <property type="molecule type" value="Genomic_DNA"/>
</dbReference>
<dbReference type="InterPro" id="IPR036514">
    <property type="entry name" value="SGNH_hydro_sf"/>
</dbReference>
<organism evidence="6 7">
    <name type="scientific">Phytohabitans rumicis</name>
    <dbReference type="NCBI Taxonomy" id="1076125"/>
    <lineage>
        <taxon>Bacteria</taxon>
        <taxon>Bacillati</taxon>
        <taxon>Actinomycetota</taxon>
        <taxon>Actinomycetes</taxon>
        <taxon>Micromonosporales</taxon>
        <taxon>Micromonosporaceae</taxon>
    </lineage>
</organism>
<dbReference type="Gene3D" id="3.40.50.1110">
    <property type="entry name" value="SGNH hydrolase"/>
    <property type="match status" value="2"/>
</dbReference>
<dbReference type="SUPFAM" id="SSF49265">
    <property type="entry name" value="Fibronectin type III"/>
    <property type="match status" value="1"/>
</dbReference>
<keyword evidence="4" id="KW-1015">Disulfide bond</keyword>
<evidence type="ECO:0000256" key="1">
    <source>
        <dbReference type="ARBA" id="ARBA00023295"/>
    </source>
</evidence>
<feature type="active site" evidence="3">
    <location>
        <position position="670"/>
    </location>
</feature>
<keyword evidence="1" id="KW-0378">Hydrolase</keyword>
<evidence type="ECO:0000256" key="2">
    <source>
        <dbReference type="ARBA" id="ARBA00023326"/>
    </source>
</evidence>
<keyword evidence="7" id="KW-1185">Reference proteome</keyword>
<dbReference type="Proteomes" id="UP000482960">
    <property type="component" value="Unassembled WGS sequence"/>
</dbReference>
<protein>
    <recommendedName>
        <fullName evidence="5">Fibronectin type-III domain-containing protein</fullName>
    </recommendedName>
</protein>
<dbReference type="SUPFAM" id="SSF52266">
    <property type="entry name" value="SGNH hydrolase"/>
    <property type="match status" value="2"/>
</dbReference>
<dbReference type="GO" id="GO:0000272">
    <property type="term" value="P:polysaccharide catabolic process"/>
    <property type="evidence" value="ECO:0007669"/>
    <property type="project" value="UniProtKB-KW"/>
</dbReference>
<gene>
    <name evidence="6" type="ORF">Prum_088160</name>
</gene>
<feature type="disulfide bond" evidence="4">
    <location>
        <begin position="597"/>
        <end position="651"/>
    </location>
</feature>
<reference evidence="6 7" key="2">
    <citation type="submission" date="2020-03" db="EMBL/GenBank/DDBJ databases">
        <authorList>
            <person name="Ichikawa N."/>
            <person name="Kimura A."/>
            <person name="Kitahashi Y."/>
            <person name="Uohara A."/>
        </authorList>
    </citation>
    <scope>NUCLEOTIDE SEQUENCE [LARGE SCALE GENOMIC DNA]</scope>
    <source>
        <strain evidence="6 7">NBRC 108638</strain>
    </source>
</reference>
<feature type="disulfide bond" evidence="4">
    <location>
        <begin position="541"/>
        <end position="548"/>
    </location>
</feature>
<proteinExistence type="predicted"/>
<keyword evidence="2" id="KW-0624">Polysaccharide degradation</keyword>
<feature type="domain" description="Fibronectin type-III" evidence="5">
    <location>
        <begin position="353"/>
        <end position="447"/>
    </location>
</feature>
<dbReference type="InterPro" id="IPR013783">
    <property type="entry name" value="Ig-like_fold"/>
</dbReference>
<feature type="active site" description="Nucleophile" evidence="3">
    <location>
        <position position="458"/>
    </location>
</feature>
<comment type="caution">
    <text evidence="6">The sequence shown here is derived from an EMBL/GenBank/DDBJ whole genome shotgun (WGS) entry which is preliminary data.</text>
</comment>
<dbReference type="PANTHER" id="PTHR37981">
    <property type="entry name" value="LIPASE 2"/>
    <property type="match status" value="1"/>
</dbReference>
<dbReference type="GO" id="GO:0016798">
    <property type="term" value="F:hydrolase activity, acting on glycosyl bonds"/>
    <property type="evidence" value="ECO:0007669"/>
    <property type="project" value="UniProtKB-KW"/>
</dbReference>
<name>A0A6V8LFT7_9ACTN</name>
<dbReference type="InterPro" id="IPR003961">
    <property type="entry name" value="FN3_dom"/>
</dbReference>
<reference evidence="6 7" key="1">
    <citation type="submission" date="2020-03" db="EMBL/GenBank/DDBJ databases">
        <title>Whole genome shotgun sequence of Phytohabitans rumicis NBRC 108638.</title>
        <authorList>
            <person name="Komaki H."/>
            <person name="Tamura T."/>
        </authorList>
    </citation>
    <scope>NUCLEOTIDE SEQUENCE [LARGE SCALE GENOMIC DNA]</scope>
    <source>
        <strain evidence="6 7">NBRC 108638</strain>
    </source>
</reference>
<evidence type="ECO:0000259" key="5">
    <source>
        <dbReference type="PROSITE" id="PS50853"/>
    </source>
</evidence>
<keyword evidence="2" id="KW-0119">Carbohydrate metabolism</keyword>
<accession>A0A6V8LFT7</accession>
<evidence type="ECO:0000256" key="3">
    <source>
        <dbReference type="PIRSR" id="PIRSR637460-1"/>
    </source>
</evidence>
<dbReference type="RefSeq" id="WP_173082649.1">
    <property type="nucleotide sequence ID" value="NZ_BAABJB010000067.1"/>
</dbReference>
<dbReference type="PANTHER" id="PTHR37981:SF1">
    <property type="entry name" value="SGNH HYDROLASE-TYPE ESTERASE DOMAIN-CONTAINING PROTEIN"/>
    <property type="match status" value="1"/>
</dbReference>